<accession>A0ABY5SIU3</accession>
<organism evidence="5 6">
    <name type="scientific">Paenibacillus spongiae</name>
    <dbReference type="NCBI Taxonomy" id="2909671"/>
    <lineage>
        <taxon>Bacteria</taxon>
        <taxon>Bacillati</taxon>
        <taxon>Bacillota</taxon>
        <taxon>Bacilli</taxon>
        <taxon>Bacillales</taxon>
        <taxon>Paenibacillaceae</taxon>
        <taxon>Paenibacillus</taxon>
    </lineage>
</organism>
<dbReference type="SUPFAM" id="SSF46785">
    <property type="entry name" value="Winged helix' DNA-binding domain"/>
    <property type="match status" value="1"/>
</dbReference>
<comment type="similarity">
    <text evidence="1">Belongs to the BlaI transcriptional regulatory family.</text>
</comment>
<evidence type="ECO:0000256" key="2">
    <source>
        <dbReference type="ARBA" id="ARBA00023015"/>
    </source>
</evidence>
<protein>
    <submittedName>
        <fullName evidence="5">BlaI/MecI/CopY family transcriptional regulator</fullName>
    </submittedName>
</protein>
<evidence type="ECO:0000313" key="6">
    <source>
        <dbReference type="Proteomes" id="UP001057877"/>
    </source>
</evidence>
<evidence type="ECO:0000256" key="3">
    <source>
        <dbReference type="ARBA" id="ARBA00023125"/>
    </source>
</evidence>
<dbReference type="InterPro" id="IPR036388">
    <property type="entry name" value="WH-like_DNA-bd_sf"/>
</dbReference>
<gene>
    <name evidence="5" type="ORF">L1F29_17060</name>
</gene>
<name>A0ABY5SIU3_9BACL</name>
<keyword evidence="2" id="KW-0805">Transcription regulation</keyword>
<keyword evidence="4" id="KW-0804">Transcription</keyword>
<dbReference type="Proteomes" id="UP001057877">
    <property type="component" value="Chromosome"/>
</dbReference>
<dbReference type="Pfam" id="PF03965">
    <property type="entry name" value="Penicillinase_R"/>
    <property type="match status" value="1"/>
</dbReference>
<dbReference type="InterPro" id="IPR036390">
    <property type="entry name" value="WH_DNA-bd_sf"/>
</dbReference>
<keyword evidence="3" id="KW-0238">DNA-binding</keyword>
<dbReference type="Gene3D" id="1.10.10.10">
    <property type="entry name" value="Winged helix-like DNA-binding domain superfamily/Winged helix DNA-binding domain"/>
    <property type="match status" value="1"/>
</dbReference>
<keyword evidence="6" id="KW-1185">Reference proteome</keyword>
<dbReference type="EMBL" id="CP091430">
    <property type="protein sequence ID" value="UVI33664.1"/>
    <property type="molecule type" value="Genomic_DNA"/>
</dbReference>
<sequence length="135" mass="15718">MKLSEEGLRRFFGPLEAQIMEIVWSRGEVMIKEVQSLLGEELSFNTVMTVLNRLSEKGHLKKNTIGKGRNRISTFHPVQSKEEFIQEQTRIVTTELVHEYGEIVLNHLFDAVQQADPSLRELLEARIDEWKRDKP</sequence>
<dbReference type="InterPro" id="IPR005650">
    <property type="entry name" value="BlaI_family"/>
</dbReference>
<evidence type="ECO:0000313" key="5">
    <source>
        <dbReference type="EMBL" id="UVI33664.1"/>
    </source>
</evidence>
<evidence type="ECO:0000256" key="4">
    <source>
        <dbReference type="ARBA" id="ARBA00023163"/>
    </source>
</evidence>
<evidence type="ECO:0000256" key="1">
    <source>
        <dbReference type="ARBA" id="ARBA00011046"/>
    </source>
</evidence>
<proteinExistence type="inferred from homology"/>
<reference evidence="5" key="1">
    <citation type="submission" date="2022-01" db="EMBL/GenBank/DDBJ databases">
        <title>Paenibacillus spongiae sp. nov., isolated from marine sponge.</title>
        <authorList>
            <person name="Li Z."/>
            <person name="Zhang M."/>
        </authorList>
    </citation>
    <scope>NUCLEOTIDE SEQUENCE</scope>
    <source>
        <strain evidence="5">PHS-Z3</strain>
    </source>
</reference>